<dbReference type="Pfam" id="PF00817">
    <property type="entry name" value="IMS"/>
    <property type="match status" value="1"/>
</dbReference>
<dbReference type="Proteomes" id="UP000198718">
    <property type="component" value="Unassembled WGS sequence"/>
</dbReference>
<dbReference type="Gene3D" id="3.30.70.270">
    <property type="match status" value="1"/>
</dbReference>
<keyword evidence="4 16" id="KW-0515">Mutator protein</keyword>
<evidence type="ECO:0000256" key="2">
    <source>
        <dbReference type="ARBA" id="ARBA00010945"/>
    </source>
</evidence>
<dbReference type="GO" id="GO:0003887">
    <property type="term" value="F:DNA-directed DNA polymerase activity"/>
    <property type="evidence" value="ECO:0007669"/>
    <property type="project" value="UniProtKB-UniRule"/>
</dbReference>
<dbReference type="NCBIfam" id="NF002677">
    <property type="entry name" value="PRK02406.1"/>
    <property type="match status" value="1"/>
</dbReference>
<keyword evidence="5 16" id="KW-0963">Cytoplasm</keyword>
<evidence type="ECO:0000256" key="14">
    <source>
        <dbReference type="ARBA" id="ARBA00023204"/>
    </source>
</evidence>
<comment type="cofactor">
    <cofactor evidence="16">
        <name>Mg(2+)</name>
        <dbReference type="ChEBI" id="CHEBI:18420"/>
    </cofactor>
    <text evidence="16">Binds 2 magnesium ions per subunit.</text>
</comment>
<dbReference type="GO" id="GO:0042276">
    <property type="term" value="P:error-prone translesion synthesis"/>
    <property type="evidence" value="ECO:0007669"/>
    <property type="project" value="TreeGrafter"/>
</dbReference>
<dbReference type="PANTHER" id="PTHR11076">
    <property type="entry name" value="DNA REPAIR POLYMERASE UMUC / TRANSFERASE FAMILY MEMBER"/>
    <property type="match status" value="1"/>
</dbReference>
<accession>A0A1G9FXU4</accession>
<dbReference type="InterPro" id="IPR036775">
    <property type="entry name" value="DNA_pol_Y-fam_lit_finger_sf"/>
</dbReference>
<evidence type="ECO:0000256" key="6">
    <source>
        <dbReference type="ARBA" id="ARBA00022679"/>
    </source>
</evidence>
<feature type="domain" description="UmuC" evidence="17">
    <location>
        <begin position="5"/>
        <end position="182"/>
    </location>
</feature>
<evidence type="ECO:0000256" key="7">
    <source>
        <dbReference type="ARBA" id="ARBA00022695"/>
    </source>
</evidence>
<evidence type="ECO:0000256" key="11">
    <source>
        <dbReference type="ARBA" id="ARBA00022842"/>
    </source>
</evidence>
<evidence type="ECO:0000259" key="17">
    <source>
        <dbReference type="PROSITE" id="PS50173"/>
    </source>
</evidence>
<keyword evidence="12 16" id="KW-0239">DNA-directed DNA polymerase</keyword>
<dbReference type="Gene3D" id="1.10.150.20">
    <property type="entry name" value="5' to 3' exonuclease, C-terminal subdomain"/>
    <property type="match status" value="1"/>
</dbReference>
<organism evidence="18 19">
    <name type="scientific">Natronincola ferrireducens</name>
    <dbReference type="NCBI Taxonomy" id="393762"/>
    <lineage>
        <taxon>Bacteria</taxon>
        <taxon>Bacillati</taxon>
        <taxon>Bacillota</taxon>
        <taxon>Clostridia</taxon>
        <taxon>Peptostreptococcales</taxon>
        <taxon>Natronincolaceae</taxon>
        <taxon>Natronincola</taxon>
    </lineage>
</organism>
<keyword evidence="8 16" id="KW-0235">DNA replication</keyword>
<evidence type="ECO:0000256" key="15">
    <source>
        <dbReference type="ARBA" id="ARBA00049244"/>
    </source>
</evidence>
<evidence type="ECO:0000256" key="9">
    <source>
        <dbReference type="ARBA" id="ARBA00022723"/>
    </source>
</evidence>
<dbReference type="CDD" id="cd03586">
    <property type="entry name" value="PolY_Pol_IV_kappa"/>
    <property type="match status" value="1"/>
</dbReference>
<dbReference type="EC" id="2.7.7.7" evidence="16"/>
<keyword evidence="14 16" id="KW-0234">DNA repair</keyword>
<dbReference type="NCBIfam" id="NF010731">
    <property type="entry name" value="PRK14133.1"/>
    <property type="match status" value="1"/>
</dbReference>
<dbReference type="GO" id="GO:0003684">
    <property type="term" value="F:damaged DNA binding"/>
    <property type="evidence" value="ECO:0007669"/>
    <property type="project" value="InterPro"/>
</dbReference>
<evidence type="ECO:0000256" key="10">
    <source>
        <dbReference type="ARBA" id="ARBA00022763"/>
    </source>
</evidence>
<dbReference type="HAMAP" id="MF_01113">
    <property type="entry name" value="DNApol_IV"/>
    <property type="match status" value="1"/>
</dbReference>
<keyword evidence="10 16" id="KW-0227">DNA damage</keyword>
<dbReference type="PANTHER" id="PTHR11076:SF33">
    <property type="entry name" value="DNA POLYMERASE KAPPA"/>
    <property type="match status" value="1"/>
</dbReference>
<evidence type="ECO:0000256" key="8">
    <source>
        <dbReference type="ARBA" id="ARBA00022705"/>
    </source>
</evidence>
<feature type="site" description="Substrate discrimination" evidence="16">
    <location>
        <position position="14"/>
    </location>
</feature>
<dbReference type="EMBL" id="FNFP01000005">
    <property type="protein sequence ID" value="SDK93224.1"/>
    <property type="molecule type" value="Genomic_DNA"/>
</dbReference>
<dbReference type="GO" id="GO:0005829">
    <property type="term" value="C:cytosol"/>
    <property type="evidence" value="ECO:0007669"/>
    <property type="project" value="TreeGrafter"/>
</dbReference>
<dbReference type="InterPro" id="IPR017961">
    <property type="entry name" value="DNA_pol_Y-fam_little_finger"/>
</dbReference>
<comment type="subunit">
    <text evidence="3 16">Monomer.</text>
</comment>
<comment type="function">
    <text evidence="16">Poorly processive, error-prone DNA polymerase involved in untargeted mutagenesis. Copies undamaged DNA at stalled replication forks, which arise in vivo from mismatched or misaligned primer ends. These misaligned primers can be extended by PolIV. Exhibits no 3'-5' exonuclease (proofreading) activity. May be involved in translesional synthesis, in conjunction with the beta clamp from PolIII.</text>
</comment>
<sequence>MEKKIIHVDMDAFFAAVEQEDNPKLKGKPVIVGGNSNRGIVATCSYEARRHGIHSAMPIFMAKQKCPHGIYLPVRHSRYREVSKEIFRIFYGITDLVEPLSIDEAYLDITHVGDEALKIAYYIKKKVMEKTGLTLSIGISYNKFLAKLASDWNKPKGIKIITKDMVPHILKPLPIRKVYGIGQKSAKKLNQLGIITIEDLMELSKEDIIQFLGKIGGDIYHMIRGIDHREVQTGREAKSIGRETTLQKDTKDKEHLKRIVLAFSKDIAYSLRKRNLGAKTITIKIKEADFINHTKSKTLSHYVDSWEEVYEIASDILDEIIFQKEIRLIGISTSNFSAEKVEQLSFFDIHSS</sequence>
<gene>
    <name evidence="16" type="primary">dinB</name>
    <name evidence="18" type="ORF">SAMN05660472_02286</name>
</gene>
<dbReference type="SUPFAM" id="SSF56672">
    <property type="entry name" value="DNA/RNA polymerases"/>
    <property type="match status" value="1"/>
</dbReference>
<comment type="catalytic activity">
    <reaction evidence="15 16">
        <text>DNA(n) + a 2'-deoxyribonucleoside 5'-triphosphate = DNA(n+1) + diphosphate</text>
        <dbReference type="Rhea" id="RHEA:22508"/>
        <dbReference type="Rhea" id="RHEA-COMP:17339"/>
        <dbReference type="Rhea" id="RHEA-COMP:17340"/>
        <dbReference type="ChEBI" id="CHEBI:33019"/>
        <dbReference type="ChEBI" id="CHEBI:61560"/>
        <dbReference type="ChEBI" id="CHEBI:173112"/>
        <dbReference type="EC" id="2.7.7.7"/>
    </reaction>
</comment>
<dbReference type="GO" id="GO:0009432">
    <property type="term" value="P:SOS response"/>
    <property type="evidence" value="ECO:0007669"/>
    <property type="project" value="TreeGrafter"/>
</dbReference>
<evidence type="ECO:0000256" key="12">
    <source>
        <dbReference type="ARBA" id="ARBA00022932"/>
    </source>
</evidence>
<dbReference type="GO" id="GO:0000287">
    <property type="term" value="F:magnesium ion binding"/>
    <property type="evidence" value="ECO:0007669"/>
    <property type="project" value="UniProtKB-UniRule"/>
</dbReference>
<evidence type="ECO:0000256" key="1">
    <source>
        <dbReference type="ARBA" id="ARBA00004496"/>
    </source>
</evidence>
<dbReference type="OrthoDB" id="9808813at2"/>
<evidence type="ECO:0000256" key="4">
    <source>
        <dbReference type="ARBA" id="ARBA00022457"/>
    </source>
</evidence>
<dbReference type="RefSeq" id="WP_090553821.1">
    <property type="nucleotide sequence ID" value="NZ_FNFP01000005.1"/>
</dbReference>
<name>A0A1G9FXU4_9FIRM</name>
<dbReference type="GO" id="GO:0006281">
    <property type="term" value="P:DNA repair"/>
    <property type="evidence" value="ECO:0007669"/>
    <property type="project" value="UniProtKB-UniRule"/>
</dbReference>
<comment type="subcellular location">
    <subcellularLocation>
        <location evidence="1 16">Cytoplasm</location>
    </subcellularLocation>
</comment>
<dbReference type="Gene3D" id="3.30.1490.100">
    <property type="entry name" value="DNA polymerase, Y-family, little finger domain"/>
    <property type="match status" value="1"/>
</dbReference>
<dbReference type="FunFam" id="3.40.1170.60:FF:000001">
    <property type="entry name" value="DNA polymerase IV"/>
    <property type="match status" value="1"/>
</dbReference>
<reference evidence="18 19" key="1">
    <citation type="submission" date="2016-10" db="EMBL/GenBank/DDBJ databases">
        <authorList>
            <person name="de Groot N.N."/>
        </authorList>
    </citation>
    <scope>NUCLEOTIDE SEQUENCE [LARGE SCALE GENOMIC DNA]</scope>
    <source>
        <strain evidence="18 19">DSM 18346</strain>
    </source>
</reference>
<keyword evidence="11 16" id="KW-0460">Magnesium</keyword>
<dbReference type="FunFam" id="3.30.1490.100:FF:000004">
    <property type="entry name" value="DNA polymerase IV"/>
    <property type="match status" value="1"/>
</dbReference>
<keyword evidence="6 16" id="KW-0808">Transferase</keyword>
<dbReference type="InterPro" id="IPR001126">
    <property type="entry name" value="UmuC"/>
</dbReference>
<keyword evidence="13 16" id="KW-0238">DNA-binding</keyword>
<dbReference type="SUPFAM" id="SSF100879">
    <property type="entry name" value="Lesion bypass DNA polymerase (Y-family), little finger domain"/>
    <property type="match status" value="1"/>
</dbReference>
<dbReference type="PROSITE" id="PS50173">
    <property type="entry name" value="UMUC"/>
    <property type="match status" value="1"/>
</dbReference>
<dbReference type="AlphaFoldDB" id="A0A1G9FXU4"/>
<comment type="similarity">
    <text evidence="2 16">Belongs to the DNA polymerase type-Y family.</text>
</comment>
<evidence type="ECO:0000256" key="3">
    <source>
        <dbReference type="ARBA" id="ARBA00011245"/>
    </source>
</evidence>
<dbReference type="InterPro" id="IPR050116">
    <property type="entry name" value="DNA_polymerase-Y"/>
</dbReference>
<dbReference type="InterPro" id="IPR043128">
    <property type="entry name" value="Rev_trsase/Diguanyl_cyclase"/>
</dbReference>
<dbReference type="InterPro" id="IPR022880">
    <property type="entry name" value="DNApol_IV"/>
</dbReference>
<keyword evidence="19" id="KW-1185">Reference proteome</keyword>
<dbReference type="Gene3D" id="3.40.1170.60">
    <property type="match status" value="1"/>
</dbReference>
<keyword evidence="7 16" id="KW-0548">Nucleotidyltransferase</keyword>
<dbReference type="GO" id="GO:0006261">
    <property type="term" value="P:DNA-templated DNA replication"/>
    <property type="evidence" value="ECO:0007669"/>
    <property type="project" value="UniProtKB-UniRule"/>
</dbReference>
<protein>
    <recommendedName>
        <fullName evidence="16">DNA polymerase IV</fullName>
        <shortName evidence="16">Pol IV</shortName>
        <ecNumber evidence="16">2.7.7.7</ecNumber>
    </recommendedName>
</protein>
<dbReference type="Pfam" id="PF11799">
    <property type="entry name" value="IMS_C"/>
    <property type="match status" value="1"/>
</dbReference>
<dbReference type="STRING" id="393762.SAMN05660472_02286"/>
<feature type="active site" evidence="16">
    <location>
        <position position="104"/>
    </location>
</feature>
<evidence type="ECO:0000256" key="5">
    <source>
        <dbReference type="ARBA" id="ARBA00022490"/>
    </source>
</evidence>
<dbReference type="InterPro" id="IPR024728">
    <property type="entry name" value="PolY_HhH_motif"/>
</dbReference>
<dbReference type="InterPro" id="IPR043502">
    <property type="entry name" value="DNA/RNA_pol_sf"/>
</dbReference>
<evidence type="ECO:0000313" key="19">
    <source>
        <dbReference type="Proteomes" id="UP000198718"/>
    </source>
</evidence>
<dbReference type="Pfam" id="PF11798">
    <property type="entry name" value="IMS_HHH"/>
    <property type="match status" value="1"/>
</dbReference>
<evidence type="ECO:0000256" key="13">
    <source>
        <dbReference type="ARBA" id="ARBA00023125"/>
    </source>
</evidence>
<proteinExistence type="inferred from homology"/>
<feature type="binding site" evidence="16">
    <location>
        <position position="103"/>
    </location>
    <ligand>
        <name>Mg(2+)</name>
        <dbReference type="ChEBI" id="CHEBI:18420"/>
    </ligand>
</feature>
<keyword evidence="9 16" id="KW-0479">Metal-binding</keyword>
<evidence type="ECO:0000313" key="18">
    <source>
        <dbReference type="EMBL" id="SDK93224.1"/>
    </source>
</evidence>
<evidence type="ECO:0000256" key="16">
    <source>
        <dbReference type="HAMAP-Rule" id="MF_01113"/>
    </source>
</evidence>
<feature type="binding site" evidence="16">
    <location>
        <position position="9"/>
    </location>
    <ligand>
        <name>Mg(2+)</name>
        <dbReference type="ChEBI" id="CHEBI:18420"/>
    </ligand>
</feature>